<organism evidence="3 4">
    <name type="scientific">Liparis tanakae</name>
    <name type="common">Tanaka's snailfish</name>
    <dbReference type="NCBI Taxonomy" id="230148"/>
    <lineage>
        <taxon>Eukaryota</taxon>
        <taxon>Metazoa</taxon>
        <taxon>Chordata</taxon>
        <taxon>Craniata</taxon>
        <taxon>Vertebrata</taxon>
        <taxon>Euteleostomi</taxon>
        <taxon>Actinopterygii</taxon>
        <taxon>Neopterygii</taxon>
        <taxon>Teleostei</taxon>
        <taxon>Neoteleostei</taxon>
        <taxon>Acanthomorphata</taxon>
        <taxon>Eupercaria</taxon>
        <taxon>Perciformes</taxon>
        <taxon>Cottioidei</taxon>
        <taxon>Cottales</taxon>
        <taxon>Liparidae</taxon>
        <taxon>Liparis</taxon>
    </lineage>
</organism>
<gene>
    <name evidence="3" type="primary">Lama3_2</name>
    <name evidence="3" type="ORF">EYF80_047657</name>
</gene>
<comment type="caution">
    <text evidence="3">The sequence shown here is derived from an EMBL/GenBank/DDBJ whole genome shotgun (WGS) entry which is preliminary data.</text>
</comment>
<dbReference type="Gene3D" id="2.60.120.200">
    <property type="match status" value="5"/>
</dbReference>
<evidence type="ECO:0000313" key="3">
    <source>
        <dbReference type="EMBL" id="TNN42163.1"/>
    </source>
</evidence>
<dbReference type="Pfam" id="PF02210">
    <property type="entry name" value="Laminin_G_2"/>
    <property type="match status" value="4"/>
</dbReference>
<feature type="domain" description="Laminin G" evidence="2">
    <location>
        <begin position="676"/>
        <end position="834"/>
    </location>
</feature>
<dbReference type="InterPro" id="IPR010307">
    <property type="entry name" value="Laminin_dom_II"/>
</dbReference>
<dbReference type="OrthoDB" id="5836593at2759"/>
<keyword evidence="4" id="KW-1185">Reference proteome</keyword>
<evidence type="ECO:0000259" key="2">
    <source>
        <dbReference type="PROSITE" id="PS50025"/>
    </source>
</evidence>
<dbReference type="InterPro" id="IPR013320">
    <property type="entry name" value="ConA-like_dom_sf"/>
</dbReference>
<dbReference type="PANTHER" id="PTHR15036">
    <property type="entry name" value="PIKACHURIN-LIKE PROTEIN"/>
    <property type="match status" value="1"/>
</dbReference>
<dbReference type="EMBL" id="SRLO01001055">
    <property type="protein sequence ID" value="TNN42163.1"/>
    <property type="molecule type" value="Genomic_DNA"/>
</dbReference>
<dbReference type="Pfam" id="PF06009">
    <property type="entry name" value="Laminin_II"/>
    <property type="match status" value="1"/>
</dbReference>
<evidence type="ECO:0000256" key="1">
    <source>
        <dbReference type="PROSITE-ProRule" id="PRU00122"/>
    </source>
</evidence>
<dbReference type="SMART" id="SM00282">
    <property type="entry name" value="LamG"/>
    <property type="match status" value="4"/>
</dbReference>
<dbReference type="GO" id="GO:0007155">
    <property type="term" value="P:cell adhesion"/>
    <property type="evidence" value="ECO:0007669"/>
    <property type="project" value="InterPro"/>
</dbReference>
<proteinExistence type="predicted"/>
<reference evidence="3 4" key="1">
    <citation type="submission" date="2019-03" db="EMBL/GenBank/DDBJ databases">
        <title>First draft genome of Liparis tanakae, snailfish: a comprehensive survey of snailfish specific genes.</title>
        <authorList>
            <person name="Kim W."/>
            <person name="Song I."/>
            <person name="Jeong J.-H."/>
            <person name="Kim D."/>
            <person name="Kim S."/>
            <person name="Ryu S."/>
            <person name="Song J.Y."/>
            <person name="Lee S.K."/>
        </authorList>
    </citation>
    <scope>NUCLEOTIDE SEQUENCE [LARGE SCALE GENOMIC DNA]</scope>
    <source>
        <tissue evidence="3">Muscle</tissue>
    </source>
</reference>
<name>A0A4Z2FN13_9TELE</name>
<feature type="domain" description="Laminin G" evidence="2">
    <location>
        <begin position="1150"/>
        <end position="1319"/>
    </location>
</feature>
<dbReference type="Proteomes" id="UP000314294">
    <property type="component" value="Unassembled WGS sequence"/>
</dbReference>
<evidence type="ECO:0000313" key="4">
    <source>
        <dbReference type="Proteomes" id="UP000314294"/>
    </source>
</evidence>
<feature type="domain" description="Laminin G" evidence="2">
    <location>
        <begin position="960"/>
        <end position="1148"/>
    </location>
</feature>
<dbReference type="CDD" id="cd00110">
    <property type="entry name" value="LamG"/>
    <property type="match status" value="4"/>
</dbReference>
<protein>
    <submittedName>
        <fullName evidence="3">Laminin subunit alpha-3</fullName>
    </submittedName>
</protein>
<dbReference type="SUPFAM" id="SSF49899">
    <property type="entry name" value="Concanavalin A-like lectins/glucanases"/>
    <property type="match status" value="4"/>
</dbReference>
<dbReference type="InterPro" id="IPR050372">
    <property type="entry name" value="Neurexin-related_CASP"/>
</dbReference>
<accession>A0A4Z2FN13</accession>
<sequence>MADELQNVTDGSAGLAGLDRLEADVSGTEILVGRFIAAVRLLQPEVEHLEADVEDVTGDFSRVIEKTLKTKSDLGKLSQNAEGTALKAEDLVSGAEALLAPIRVLDIIRNHTADPVDAHRATIHRTADSLAAADDLLSDARDAVGGTRGQHLKGLRHLQHLQTRLARERSSLLLRTETTRGRLKDIADVFTRLEKTKKGFEIHAAQLDGAQKEIFKKRNNILQTTSKMKTVADAEERQEELSGAAAECQQMLHNATGSIGPLGLLGKRADSRITNAVEKAAAAANRSREAAREALQGAEEGGLAHRAAGLKDNSTDLLSEAHETQRELEVLSRAENASEDHVSGKGETLRSDISTVVADLEKTGGDDTGVLIEAAKAAAAASDATASHVAERLRNISRDVERKASAAAAGSVDEALLVDTERTLKNLSVALATVRGKITRVEALGRKAPPGGNMTESIRRIKDVIAETRTFVKRMSLATTFDGNGHVELRPPRNLEDVKAFTAVDLLLNRHRDAAVEGDSGRTRRRNKRRDGGSFASGDFIGMAIRSNVLVCVYKLGGVAHEVETSHVRTTSNPNSSDFDRVVFRRVYQDAEVNVTRNFTSPTPVGLAPKRNLPNTTSGALELDPDSPPVELHYPNYRGAMKLSSVNDDPVSLFDFRRAVGMEAEQPTVKVPRAEASGYYEGTGYRMALTKEPTQRKRRLFRFHTNSRETDALLFYIGNEDSFFCLFVASGFLVLRGRQAGRELRVQSDERVSLFDKHFAIAIADQVIVHYGPRRISTGHDPATYTSFYIGGLPAQLRERHDIAAPPLRGCVDRLTADAEVVEFERTIGVGDGCPVSRLGVRSAMLSSPLSVDAGSEQPIRVSLGFRSSDRHGALLRSSSQGSTSALLSLADGHVVFNSDNYTLRSEKRYSDGRWHHVSAVQGPTGLELSVDNVKVTPGPSPHIGPLDQNVQRGKFKVCIANLYARRFGNIVKEPTTVLTPMICVLFLRPHFSLDIKTRSSRGLILHVAGRGAVPLLALYVANGKIRMSLGQNRVIQHQQRSNDGNWHRVIDRLLSPALQVTVEVSVEKSSFHLLVDGIRVTDGRLARGEGSSLQLLGPVYLGADPESKTTKGRGGVPVGSVAGCVRSFRMNEAVVEGPAASYNTAPCFDGTGTHFSGGHVVLEDFFPVGAQFVLAFELRPRRLAGLLFHARGHGVDLRVFLSEAEVGVKVEDGDVTVSVSVTPPTSLCDGDFHLVTVSKRRDAIELAVDSESQQRAAPFTPGSTALSDLYVGGSSERRRAPGPSAPFEGCLRNVRLDGSPVALDTSSRVVDPVDLHGCRAD</sequence>
<dbReference type="InterPro" id="IPR001791">
    <property type="entry name" value="Laminin_G"/>
</dbReference>
<dbReference type="PROSITE" id="PS50025">
    <property type="entry name" value="LAM_G_DOMAIN"/>
    <property type="match status" value="3"/>
</dbReference>
<dbReference type="PANTHER" id="PTHR15036:SF67">
    <property type="entry name" value="LAMININ SUBUNIT ALPHA-LIKE PROTEIN"/>
    <property type="match status" value="1"/>
</dbReference>
<comment type="caution">
    <text evidence="1">Lacks conserved residue(s) required for the propagation of feature annotation.</text>
</comment>